<keyword evidence="2" id="KW-0812">Transmembrane</keyword>
<feature type="region of interest" description="Disordered" evidence="1">
    <location>
        <begin position="813"/>
        <end position="857"/>
    </location>
</feature>
<accession>A0A9P6FRF5</accession>
<keyword evidence="2" id="KW-0472">Membrane</keyword>
<keyword evidence="2" id="KW-1133">Transmembrane helix</keyword>
<sequence length="1056" mass="117170">MASADPDNNQPQPHPHHHHYQQQQQQQQQKEEREPTTSLSTSSYPSPKTVSETLKPSQRDHPVPTSDSLSATRDDRTKEVEAERTKVGDEVIDPPLPQPQALSPRLSLLAPSVGSNKNVVGQDMPNAPSPSKRMGESAIAEIPKKMRVAVVGSGLAGLTIAHVLSLLGEDEGEGAKIDVHLFEKASKLEYYPSLVRLYRSIGVQFHDADNTLACYDIRFSGTPPSSSPTSRDPPQTSSTSCQAQEPYLSSRSYTVGQTHTVTLPDLPPLSILNPYPFGRRVLGYFRIARDYLKLLFISKEFMNKGRMMDVGKHPVEWGNGRLATVREFLEGESFSEEFSAFFVPLFASICTCSYERMMEYPACVVLEYVARCMPFGRMQFVSDKIEDVTARLADGIDNIHFNTSIEQVLVREEPHRNKGHPTGDSESEYEGVSSKSSRDSDEEGDDDNGRIVLVDSNGQRRTFDHVVFATQANLAAATLAGIKPHRPLPKPYVRMPPATTGRPATENNYAILEEHSRCYEPDLTSPEAKSQQGSPKEDPSGLKTIPGTNPFAAKIRTLTKFPYERTRIVCHKDESFMPPNRRQWRMLNIAKSSRADVLASPLARMSKELEEEMAAETKRQRRPSVASLRNTTLQMLMTGCIHPGANTGSEASGGGTLKTRARSRRGSLSGNGGSSGSNGEGGVYGKTPAPAKPRPFFAPFARRKAEVEPSSTSSSSVRTVRRHSQRSVSPSAGGKSASLTASARRDTWAMATHIMNRTTPTTRAKGTTIFQTLNPIYEPRKETVISSSWFERAVVNKASVKAVDELSEQMEAQTERWSRVWRRQRNDPSSGSSEHSSSSAASSMSSASEEEQGRAYRRMRRGHVEGMASKAVDEDDDVIESISAADRVWFVGSYAYPGIPLLEGCVASAFEVAERMMIAMDQTQILEQASKKSHAGKVLAHIGELHDRRRHRKGQRRSKQEKGLARGKLSKGGASARTSRPTATSTYFQTAWINASKLLRDDSAKDEERRSAQRRLGRWGQWWKKSTHLEIAWMLTVYLVAIFKWFLNIVRESSHL</sequence>
<dbReference type="SUPFAM" id="SSF51905">
    <property type="entry name" value="FAD/NAD(P)-binding domain"/>
    <property type="match status" value="1"/>
</dbReference>
<evidence type="ECO:0000256" key="1">
    <source>
        <dbReference type="SAM" id="MobiDB-lite"/>
    </source>
</evidence>
<feature type="compositionally biased region" description="Low complexity" evidence="1">
    <location>
        <begin position="222"/>
        <end position="240"/>
    </location>
</feature>
<dbReference type="PANTHER" id="PTHR42923">
    <property type="entry name" value="PROTOPORPHYRINOGEN OXIDASE"/>
    <property type="match status" value="1"/>
</dbReference>
<feature type="region of interest" description="Disordered" evidence="1">
    <location>
        <begin position="943"/>
        <end position="982"/>
    </location>
</feature>
<feature type="transmembrane region" description="Helical" evidence="2">
    <location>
        <begin position="1031"/>
        <end position="1050"/>
    </location>
</feature>
<feature type="compositionally biased region" description="Low complexity" evidence="1">
    <location>
        <begin position="829"/>
        <end position="847"/>
    </location>
</feature>
<name>A0A9P6FRF5_9FUNG</name>
<comment type="caution">
    <text evidence="3">The sequence shown here is derived from an EMBL/GenBank/DDBJ whole genome shotgun (WGS) entry which is preliminary data.</text>
</comment>
<dbReference type="GO" id="GO:0016491">
    <property type="term" value="F:oxidoreductase activity"/>
    <property type="evidence" value="ECO:0007669"/>
    <property type="project" value="TreeGrafter"/>
</dbReference>
<feature type="compositionally biased region" description="Basic residues" evidence="1">
    <location>
        <begin position="948"/>
        <end position="957"/>
    </location>
</feature>
<feature type="region of interest" description="Disordered" evidence="1">
    <location>
        <begin position="222"/>
        <end position="245"/>
    </location>
</feature>
<dbReference type="OrthoDB" id="5977668at2759"/>
<feature type="region of interest" description="Disordered" evidence="1">
    <location>
        <begin position="521"/>
        <end position="548"/>
    </location>
</feature>
<proteinExistence type="predicted"/>
<evidence type="ECO:0000313" key="3">
    <source>
        <dbReference type="EMBL" id="KAF9579395.1"/>
    </source>
</evidence>
<feature type="region of interest" description="Disordered" evidence="1">
    <location>
        <begin position="640"/>
        <end position="742"/>
    </location>
</feature>
<dbReference type="EMBL" id="JAABOA010002796">
    <property type="protein sequence ID" value="KAF9579395.1"/>
    <property type="molecule type" value="Genomic_DNA"/>
</dbReference>
<feature type="region of interest" description="Disordered" evidence="1">
    <location>
        <begin position="1"/>
        <end position="102"/>
    </location>
</feature>
<evidence type="ECO:0008006" key="5">
    <source>
        <dbReference type="Google" id="ProtNLM"/>
    </source>
</evidence>
<feature type="compositionally biased region" description="Gly residues" evidence="1">
    <location>
        <begin position="669"/>
        <end position="684"/>
    </location>
</feature>
<evidence type="ECO:0000256" key="2">
    <source>
        <dbReference type="SAM" id="Phobius"/>
    </source>
</evidence>
<feature type="compositionally biased region" description="Low complexity" evidence="1">
    <location>
        <begin position="36"/>
        <end position="47"/>
    </location>
</feature>
<dbReference type="Proteomes" id="UP000780801">
    <property type="component" value="Unassembled WGS sequence"/>
</dbReference>
<protein>
    <recommendedName>
        <fullName evidence="5">Amine oxidase domain-containing protein</fullName>
    </recommendedName>
</protein>
<organism evidence="3 4">
    <name type="scientific">Lunasporangiospora selenospora</name>
    <dbReference type="NCBI Taxonomy" id="979761"/>
    <lineage>
        <taxon>Eukaryota</taxon>
        <taxon>Fungi</taxon>
        <taxon>Fungi incertae sedis</taxon>
        <taxon>Mucoromycota</taxon>
        <taxon>Mortierellomycotina</taxon>
        <taxon>Mortierellomycetes</taxon>
        <taxon>Mortierellales</taxon>
        <taxon>Mortierellaceae</taxon>
        <taxon>Lunasporangiospora</taxon>
    </lineage>
</organism>
<dbReference type="InterPro" id="IPR050464">
    <property type="entry name" value="Zeta_carotene_desat/Oxidored"/>
</dbReference>
<feature type="region of interest" description="Disordered" evidence="1">
    <location>
        <begin position="410"/>
        <end position="452"/>
    </location>
</feature>
<keyword evidence="4" id="KW-1185">Reference proteome</keyword>
<dbReference type="Gene3D" id="3.50.50.60">
    <property type="entry name" value="FAD/NAD(P)-binding domain"/>
    <property type="match status" value="1"/>
</dbReference>
<reference evidence="3" key="1">
    <citation type="journal article" date="2020" name="Fungal Divers.">
        <title>Resolving the Mortierellaceae phylogeny through synthesis of multi-gene phylogenetics and phylogenomics.</title>
        <authorList>
            <person name="Vandepol N."/>
            <person name="Liber J."/>
            <person name="Desiro A."/>
            <person name="Na H."/>
            <person name="Kennedy M."/>
            <person name="Barry K."/>
            <person name="Grigoriev I.V."/>
            <person name="Miller A.N."/>
            <person name="O'Donnell K."/>
            <person name="Stajich J.E."/>
            <person name="Bonito G."/>
        </authorList>
    </citation>
    <scope>NUCLEOTIDE SEQUENCE</scope>
    <source>
        <strain evidence="3">KOD1015</strain>
    </source>
</reference>
<evidence type="ECO:0000313" key="4">
    <source>
        <dbReference type="Proteomes" id="UP000780801"/>
    </source>
</evidence>
<dbReference type="AlphaFoldDB" id="A0A9P6FRF5"/>
<gene>
    <name evidence="3" type="ORF">BGW38_004356</name>
</gene>
<dbReference type="InterPro" id="IPR036188">
    <property type="entry name" value="FAD/NAD-bd_sf"/>
</dbReference>
<feature type="compositionally biased region" description="Basic and acidic residues" evidence="1">
    <location>
        <begin position="72"/>
        <end position="89"/>
    </location>
</feature>